<sequence length="70" mass="8325">MTMNKSQGQSFDRVYLPNDVFSHGQLYVAFSRVRSPAGLMADRLKMLYMRRYCYKAMRHEDNHEAHLILK</sequence>
<reference evidence="1 2" key="1">
    <citation type="submission" date="2018-11" db="EMBL/GenBank/DDBJ databases">
        <authorList>
            <consortium name="Pathogen Informatics"/>
        </authorList>
    </citation>
    <scope>NUCLEOTIDE SEQUENCE [LARGE SCALE GENOMIC DNA]</scope>
</reference>
<dbReference type="SUPFAM" id="SSF52540">
    <property type="entry name" value="P-loop containing nucleoside triphosphate hydrolases"/>
    <property type="match status" value="1"/>
</dbReference>
<organism evidence="1 2">
    <name type="scientific">Cylicostephanus goldi</name>
    <name type="common">Nematode worm</name>
    <dbReference type="NCBI Taxonomy" id="71465"/>
    <lineage>
        <taxon>Eukaryota</taxon>
        <taxon>Metazoa</taxon>
        <taxon>Ecdysozoa</taxon>
        <taxon>Nematoda</taxon>
        <taxon>Chromadorea</taxon>
        <taxon>Rhabditida</taxon>
        <taxon>Rhabditina</taxon>
        <taxon>Rhabditomorpha</taxon>
        <taxon>Strongyloidea</taxon>
        <taxon>Strongylidae</taxon>
        <taxon>Cylicostephanus</taxon>
    </lineage>
</organism>
<dbReference type="Proteomes" id="UP000271889">
    <property type="component" value="Unassembled WGS sequence"/>
</dbReference>
<dbReference type="AlphaFoldDB" id="A0A3P7NPW0"/>
<protein>
    <recommendedName>
        <fullName evidence="3">UvrD-like helicase C-terminal domain-containing protein</fullName>
    </recommendedName>
</protein>
<evidence type="ECO:0000313" key="1">
    <source>
        <dbReference type="EMBL" id="VDN39103.1"/>
    </source>
</evidence>
<evidence type="ECO:0008006" key="3">
    <source>
        <dbReference type="Google" id="ProtNLM"/>
    </source>
</evidence>
<dbReference type="InterPro" id="IPR027417">
    <property type="entry name" value="P-loop_NTPase"/>
</dbReference>
<keyword evidence="2" id="KW-1185">Reference proteome</keyword>
<dbReference type="EMBL" id="UYRV01136322">
    <property type="protein sequence ID" value="VDN39103.1"/>
    <property type="molecule type" value="Genomic_DNA"/>
</dbReference>
<gene>
    <name evidence="1" type="ORF">CGOC_LOCUS13891</name>
</gene>
<accession>A0A3P7NPW0</accession>
<proteinExistence type="predicted"/>
<evidence type="ECO:0000313" key="2">
    <source>
        <dbReference type="Proteomes" id="UP000271889"/>
    </source>
</evidence>
<dbReference type="OrthoDB" id="9997116at2759"/>
<name>A0A3P7NPW0_CYLGO</name>